<dbReference type="HAMAP" id="MF_02087">
    <property type="entry name" value="PLP_homeostasis"/>
    <property type="match status" value="1"/>
</dbReference>
<dbReference type="GO" id="GO:0030170">
    <property type="term" value="F:pyridoxal phosphate binding"/>
    <property type="evidence" value="ECO:0007669"/>
    <property type="project" value="UniProtKB-UniRule"/>
</dbReference>
<dbReference type="EMBL" id="JACATZ010000001">
    <property type="protein sequence ID" value="NWJ45772.1"/>
    <property type="molecule type" value="Genomic_DNA"/>
</dbReference>
<sequence>MSDSLADKLARVRERINKAALRAGRKPEEITLVGVTKTVGREVIEEACRLGLTDFGENRIGDAEDKFTPLPYIPNTARLHLIGHLQTNKAKRAVAFFDMVHSVDSLRLAEMLDYQCGEQGKIMPALLEVNVSGESSKHGFSVAELESQIAALLELRHLQWRGLMTMAPFVFAPEETRHVFRELRTLFDKIRNNVTIPHWKDLSMGMTNDFEIAIEEGATLVRIGRAIF</sequence>
<evidence type="ECO:0000313" key="6">
    <source>
        <dbReference type="EMBL" id="NWJ45772.1"/>
    </source>
</evidence>
<feature type="domain" description="Alanine racemase N-terminal" evidence="5">
    <location>
        <begin position="9"/>
        <end position="228"/>
    </location>
</feature>
<dbReference type="InterPro" id="IPR011078">
    <property type="entry name" value="PyrdxlP_homeostasis"/>
</dbReference>
<dbReference type="FunFam" id="3.20.20.10:FF:000018">
    <property type="entry name" value="Pyridoxal phosphate homeostasis protein"/>
    <property type="match status" value="1"/>
</dbReference>
<dbReference type="CDD" id="cd00635">
    <property type="entry name" value="PLPDE_III_YBL036c_like"/>
    <property type="match status" value="1"/>
</dbReference>
<dbReference type="PIRSF" id="PIRSF004848">
    <property type="entry name" value="YBL036c_PLPDEIII"/>
    <property type="match status" value="1"/>
</dbReference>
<dbReference type="NCBIfam" id="TIGR00044">
    <property type="entry name" value="YggS family pyridoxal phosphate-dependent enzyme"/>
    <property type="match status" value="1"/>
</dbReference>
<dbReference type="InterPro" id="IPR001608">
    <property type="entry name" value="Ala_racemase_N"/>
</dbReference>
<proteinExistence type="inferred from homology"/>
<protein>
    <recommendedName>
        <fullName evidence="2">Pyridoxal phosphate homeostasis protein</fullName>
        <shortName evidence="2">PLP homeostasis protein</shortName>
    </recommendedName>
</protein>
<evidence type="ECO:0000256" key="2">
    <source>
        <dbReference type="HAMAP-Rule" id="MF_02087"/>
    </source>
</evidence>
<comment type="similarity">
    <text evidence="2 4">Belongs to the pyridoxal phosphate-binding protein YggS/PROSC family.</text>
</comment>
<evidence type="ECO:0000256" key="4">
    <source>
        <dbReference type="RuleBase" id="RU004514"/>
    </source>
</evidence>
<dbReference type="Pfam" id="PF01168">
    <property type="entry name" value="Ala_racemase_N"/>
    <property type="match status" value="1"/>
</dbReference>
<evidence type="ECO:0000259" key="5">
    <source>
        <dbReference type="Pfam" id="PF01168"/>
    </source>
</evidence>
<dbReference type="RefSeq" id="WP_341469529.1">
    <property type="nucleotide sequence ID" value="NZ_CP128399.1"/>
</dbReference>
<evidence type="ECO:0000313" key="7">
    <source>
        <dbReference type="EMBL" id="WJW67639.1"/>
    </source>
</evidence>
<reference evidence="6 8" key="1">
    <citation type="submission" date="2020-06" db="EMBL/GenBank/DDBJ databases">
        <title>Anoxygenic phototrophic Chloroflexota member uses a Type I reaction center.</title>
        <authorList>
            <person name="Tsuji J.M."/>
            <person name="Shaw N.A."/>
            <person name="Nagashima S."/>
            <person name="Venkiteswaran J."/>
            <person name="Schiff S.L."/>
            <person name="Hanada S."/>
            <person name="Tank M."/>
            <person name="Neufeld J.D."/>
        </authorList>
    </citation>
    <scope>NUCLEOTIDE SEQUENCE [LARGE SCALE GENOMIC DNA]</scope>
    <source>
        <strain evidence="6">L227-S17</strain>
    </source>
</reference>
<dbReference type="Proteomes" id="UP001431572">
    <property type="component" value="Chromosome 1"/>
</dbReference>
<comment type="cofactor">
    <cofactor evidence="3">
        <name>pyridoxal 5'-phosphate</name>
        <dbReference type="ChEBI" id="CHEBI:597326"/>
    </cofactor>
</comment>
<dbReference type="PANTHER" id="PTHR10146">
    <property type="entry name" value="PROLINE SYNTHETASE CO-TRANSCRIBED BACTERIAL HOMOLOG PROTEIN"/>
    <property type="match status" value="1"/>
</dbReference>
<evidence type="ECO:0000313" key="9">
    <source>
        <dbReference type="Proteomes" id="UP001431572"/>
    </source>
</evidence>
<evidence type="ECO:0000256" key="3">
    <source>
        <dbReference type="PIRSR" id="PIRSR004848-1"/>
    </source>
</evidence>
<gene>
    <name evidence="6" type="ORF">HXX08_07825</name>
    <name evidence="7" type="ORF">OZ401_000910</name>
</gene>
<dbReference type="Gene3D" id="3.20.20.10">
    <property type="entry name" value="Alanine racemase"/>
    <property type="match status" value="1"/>
</dbReference>
<dbReference type="EMBL" id="CP128399">
    <property type="protein sequence ID" value="WJW67639.1"/>
    <property type="molecule type" value="Genomic_DNA"/>
</dbReference>
<evidence type="ECO:0000313" key="8">
    <source>
        <dbReference type="Proteomes" id="UP000521676"/>
    </source>
</evidence>
<feature type="modified residue" description="N6-(pyridoxal phosphate)lysine" evidence="2 3">
    <location>
        <position position="37"/>
    </location>
</feature>
<comment type="function">
    <text evidence="2">Pyridoxal 5'-phosphate (PLP)-binding protein, which is involved in PLP homeostasis.</text>
</comment>
<dbReference type="AlphaFoldDB" id="A0A8T7LZN4"/>
<dbReference type="SUPFAM" id="SSF51419">
    <property type="entry name" value="PLP-binding barrel"/>
    <property type="match status" value="1"/>
</dbReference>
<keyword evidence="9" id="KW-1185">Reference proteome</keyword>
<accession>A0A8T7LZN4</accession>
<reference evidence="7" key="2">
    <citation type="journal article" date="2024" name="Nature">
        <title>Anoxygenic phototroph of the Chloroflexota uses a type I reaction centre.</title>
        <authorList>
            <person name="Tsuji J.M."/>
            <person name="Shaw N.A."/>
            <person name="Nagashima S."/>
            <person name="Venkiteswaran J.J."/>
            <person name="Schiff S.L."/>
            <person name="Watanabe T."/>
            <person name="Fukui M."/>
            <person name="Hanada S."/>
            <person name="Tank M."/>
            <person name="Neufeld J.D."/>
        </authorList>
    </citation>
    <scope>NUCLEOTIDE SEQUENCE</scope>
    <source>
        <strain evidence="7">L227-S17</strain>
    </source>
</reference>
<keyword evidence="1 2" id="KW-0663">Pyridoxal phosphate</keyword>
<dbReference type="Proteomes" id="UP000521676">
    <property type="component" value="Unassembled WGS sequence"/>
</dbReference>
<organism evidence="6 8">
    <name type="scientific">Candidatus Chlorohelix allophototropha</name>
    <dbReference type="NCBI Taxonomy" id="3003348"/>
    <lineage>
        <taxon>Bacteria</taxon>
        <taxon>Bacillati</taxon>
        <taxon>Chloroflexota</taxon>
        <taxon>Chloroflexia</taxon>
        <taxon>Candidatus Chloroheliales</taxon>
        <taxon>Candidatus Chloroheliaceae</taxon>
        <taxon>Candidatus Chlorohelix</taxon>
    </lineage>
</organism>
<evidence type="ECO:0000256" key="1">
    <source>
        <dbReference type="ARBA" id="ARBA00022898"/>
    </source>
</evidence>
<dbReference type="PANTHER" id="PTHR10146:SF14">
    <property type="entry name" value="PYRIDOXAL PHOSPHATE HOMEOSTASIS PROTEIN"/>
    <property type="match status" value="1"/>
</dbReference>
<dbReference type="InterPro" id="IPR029066">
    <property type="entry name" value="PLP-binding_barrel"/>
</dbReference>
<name>A0A8T7LZN4_9CHLR</name>